<accession>A0A804NAI0</accession>
<organism evidence="1 2">
    <name type="scientific">Zea mays</name>
    <name type="common">Maize</name>
    <dbReference type="NCBI Taxonomy" id="4577"/>
    <lineage>
        <taxon>Eukaryota</taxon>
        <taxon>Viridiplantae</taxon>
        <taxon>Streptophyta</taxon>
        <taxon>Embryophyta</taxon>
        <taxon>Tracheophyta</taxon>
        <taxon>Spermatophyta</taxon>
        <taxon>Magnoliopsida</taxon>
        <taxon>Liliopsida</taxon>
        <taxon>Poales</taxon>
        <taxon>Poaceae</taxon>
        <taxon>PACMAD clade</taxon>
        <taxon>Panicoideae</taxon>
        <taxon>Andropogonodae</taxon>
        <taxon>Andropogoneae</taxon>
        <taxon>Tripsacinae</taxon>
        <taxon>Zea</taxon>
    </lineage>
</organism>
<proteinExistence type="predicted"/>
<keyword evidence="2" id="KW-1185">Reference proteome</keyword>
<reference evidence="1" key="3">
    <citation type="submission" date="2021-05" db="UniProtKB">
        <authorList>
            <consortium name="EnsemblPlants"/>
        </authorList>
    </citation>
    <scope>IDENTIFICATION</scope>
    <source>
        <strain evidence="1">cv. B73</strain>
    </source>
</reference>
<dbReference type="AlphaFoldDB" id="A0A804NAI0"/>
<reference evidence="2" key="1">
    <citation type="submission" date="2015-12" db="EMBL/GenBank/DDBJ databases">
        <title>Update maize B73 reference genome by single molecule sequencing technologies.</title>
        <authorList>
            <consortium name="Maize Genome Sequencing Project"/>
            <person name="Ware D."/>
        </authorList>
    </citation>
    <scope>NUCLEOTIDE SEQUENCE [LARGE SCALE GENOMIC DNA]</scope>
    <source>
        <strain evidence="2">cv. B73</strain>
    </source>
</reference>
<reference evidence="1" key="2">
    <citation type="submission" date="2019-07" db="EMBL/GenBank/DDBJ databases">
        <authorList>
            <person name="Seetharam A."/>
            <person name="Woodhouse M."/>
            <person name="Cannon E."/>
        </authorList>
    </citation>
    <scope>NUCLEOTIDE SEQUENCE [LARGE SCALE GENOMIC DNA]</scope>
    <source>
        <strain evidence="1">cv. B73</strain>
    </source>
</reference>
<dbReference type="InParanoid" id="A0A804NAI0"/>
<evidence type="ECO:0000313" key="1">
    <source>
        <dbReference type="EnsemblPlants" id="Zm00001eb147000_P001"/>
    </source>
</evidence>
<dbReference type="Proteomes" id="UP000007305">
    <property type="component" value="Chromosome 3"/>
</dbReference>
<evidence type="ECO:0000313" key="2">
    <source>
        <dbReference type="Proteomes" id="UP000007305"/>
    </source>
</evidence>
<name>A0A804NAI0_MAIZE</name>
<dbReference type="EnsemblPlants" id="Zm00001eb147000_T001">
    <property type="protein sequence ID" value="Zm00001eb147000_P001"/>
    <property type="gene ID" value="Zm00001eb147000"/>
</dbReference>
<protein>
    <submittedName>
        <fullName evidence="1">Uncharacterized protein</fullName>
    </submittedName>
</protein>
<sequence length="128" mass="14542">MKIRSHGKSNLGPEECYSDHLTKSARGPFAKMKAIKCQHSQNDYLITNKSGLTWENTGIHEENHLDLFLCGNFPTSICLTSFSLNVLTQLDKFSGYALSATKYISKVCSISYVPYKDFYSHLKDIMMF</sequence>
<dbReference type="Gramene" id="Zm00001eb147000_T001">
    <property type="protein sequence ID" value="Zm00001eb147000_P001"/>
    <property type="gene ID" value="Zm00001eb147000"/>
</dbReference>